<feature type="region of interest" description="Disordered" evidence="1">
    <location>
        <begin position="1"/>
        <end position="127"/>
    </location>
</feature>
<reference evidence="2 3" key="1">
    <citation type="submission" date="2016-12" db="EMBL/GenBank/DDBJ databases">
        <title>The genomes of Aspergillus section Nigri reveals drivers in fungal speciation.</title>
        <authorList>
            <consortium name="DOE Joint Genome Institute"/>
            <person name="Vesth T.C."/>
            <person name="Nybo J."/>
            <person name="Theobald S."/>
            <person name="Brandl J."/>
            <person name="Frisvad J.C."/>
            <person name="Nielsen K.F."/>
            <person name="Lyhne E.K."/>
            <person name="Kogle M.E."/>
            <person name="Kuo A."/>
            <person name="Riley R."/>
            <person name="Clum A."/>
            <person name="Nolan M."/>
            <person name="Lipzen A."/>
            <person name="Salamov A."/>
            <person name="Henrissat B."/>
            <person name="Wiebenga A."/>
            <person name="De Vries R.P."/>
            <person name="Grigoriev I.V."/>
            <person name="Mortensen U.H."/>
            <person name="Andersen M.R."/>
            <person name="Baker S.E."/>
        </authorList>
    </citation>
    <scope>NUCLEOTIDE SEQUENCE [LARGE SCALE GENOMIC DNA]</scope>
    <source>
        <strain evidence="2 3">CBS 117.55</strain>
    </source>
</reference>
<dbReference type="EMBL" id="MSFL01000053">
    <property type="protein sequence ID" value="PWY65245.1"/>
    <property type="molecule type" value="Genomic_DNA"/>
</dbReference>
<dbReference type="VEuPathDB" id="FungiDB:BO70DRAFT_324957"/>
<feature type="compositionally biased region" description="Acidic residues" evidence="1">
    <location>
        <begin position="255"/>
        <end position="270"/>
    </location>
</feature>
<feature type="compositionally biased region" description="Basic and acidic residues" evidence="1">
    <location>
        <begin position="1"/>
        <end position="14"/>
    </location>
</feature>
<dbReference type="RefSeq" id="XP_025394456.1">
    <property type="nucleotide sequence ID" value="XM_025540628.1"/>
</dbReference>
<feature type="region of interest" description="Disordered" evidence="1">
    <location>
        <begin position="219"/>
        <end position="276"/>
    </location>
</feature>
<dbReference type="Proteomes" id="UP000247233">
    <property type="component" value="Unassembled WGS sequence"/>
</dbReference>
<comment type="caution">
    <text evidence="2">The sequence shown here is derived from an EMBL/GenBank/DDBJ whole genome shotgun (WGS) entry which is preliminary data.</text>
</comment>
<sequence length="276" mass="31102">MADVRSLLRSELAARKGSSQTGSSGNRVTKKRKVDPADDLMRKRMRSTSTPSGQSSPHTVQPPSARAIEEEEEEDIEETEQDIAGPELPPDTTREQEPADATAQPSEMPPVASEQPTEKTQTVDEDEWAAFERDVVAPTRMPHRPAALSAEATISAAPVTAEELAAQQAKEHESMKKGREAEAEGEREDAARLLEDEFDEMEQLEERVRRLKHMREELRKMKTAEDPGTHEMDESPAVVPSEDQHNHAESNKNNDDEDDEDDDDDYDDDWDNWRFK</sequence>
<evidence type="ECO:0000313" key="2">
    <source>
        <dbReference type="EMBL" id="PWY65245.1"/>
    </source>
</evidence>
<dbReference type="AlphaFoldDB" id="A0A317UUG6"/>
<feature type="compositionally biased region" description="Basic and acidic residues" evidence="1">
    <location>
        <begin position="169"/>
        <end position="195"/>
    </location>
</feature>
<evidence type="ECO:0000313" key="3">
    <source>
        <dbReference type="Proteomes" id="UP000247233"/>
    </source>
</evidence>
<feature type="region of interest" description="Disordered" evidence="1">
    <location>
        <begin position="159"/>
        <end position="198"/>
    </location>
</feature>
<dbReference type="OrthoDB" id="77607at2759"/>
<protein>
    <submittedName>
        <fullName evidence="2">Uncharacterized protein</fullName>
    </submittedName>
</protein>
<feature type="compositionally biased region" description="Polar residues" evidence="1">
    <location>
        <begin position="17"/>
        <end position="27"/>
    </location>
</feature>
<name>A0A317UUG6_9EURO</name>
<gene>
    <name evidence="2" type="ORF">BO70DRAFT_324957</name>
</gene>
<feature type="compositionally biased region" description="Polar residues" evidence="1">
    <location>
        <begin position="47"/>
        <end position="62"/>
    </location>
</feature>
<organism evidence="2 3">
    <name type="scientific">Aspergillus heteromorphus CBS 117.55</name>
    <dbReference type="NCBI Taxonomy" id="1448321"/>
    <lineage>
        <taxon>Eukaryota</taxon>
        <taxon>Fungi</taxon>
        <taxon>Dikarya</taxon>
        <taxon>Ascomycota</taxon>
        <taxon>Pezizomycotina</taxon>
        <taxon>Eurotiomycetes</taxon>
        <taxon>Eurotiomycetidae</taxon>
        <taxon>Eurotiales</taxon>
        <taxon>Aspergillaceae</taxon>
        <taxon>Aspergillus</taxon>
        <taxon>Aspergillus subgen. Circumdati</taxon>
    </lineage>
</organism>
<dbReference type="GeneID" id="37062865"/>
<evidence type="ECO:0000256" key="1">
    <source>
        <dbReference type="SAM" id="MobiDB-lite"/>
    </source>
</evidence>
<feature type="compositionally biased region" description="Basic and acidic residues" evidence="1">
    <location>
        <begin position="219"/>
        <end position="233"/>
    </location>
</feature>
<feature type="compositionally biased region" description="Basic and acidic residues" evidence="1">
    <location>
        <begin position="242"/>
        <end position="254"/>
    </location>
</feature>
<accession>A0A317UUG6</accession>
<feature type="region of interest" description="Disordered" evidence="1">
    <location>
        <begin position="135"/>
        <end position="154"/>
    </location>
</feature>
<feature type="compositionally biased region" description="Acidic residues" evidence="1">
    <location>
        <begin position="69"/>
        <end position="81"/>
    </location>
</feature>
<proteinExistence type="predicted"/>
<keyword evidence="3" id="KW-1185">Reference proteome</keyword>